<dbReference type="Pfam" id="PF13409">
    <property type="entry name" value="GST_N_2"/>
    <property type="match status" value="1"/>
</dbReference>
<dbReference type="Gene3D" id="1.20.1050.10">
    <property type="match status" value="1"/>
</dbReference>
<dbReference type="Gene3D" id="3.40.30.10">
    <property type="entry name" value="Glutaredoxin"/>
    <property type="match status" value="1"/>
</dbReference>
<dbReference type="EMBL" id="KQ947412">
    <property type="protein sequence ID" value="KUJ18771.1"/>
    <property type="molecule type" value="Genomic_DNA"/>
</dbReference>
<keyword evidence="5" id="KW-1185">Reference proteome</keyword>
<feature type="domain" description="GST C-terminal" evidence="3">
    <location>
        <begin position="112"/>
        <end position="245"/>
    </location>
</feature>
<dbReference type="Proteomes" id="UP000070700">
    <property type="component" value="Unassembled WGS sequence"/>
</dbReference>
<dbReference type="KEGG" id="psco:LY89DRAFT_706423"/>
<dbReference type="InterPro" id="IPR004045">
    <property type="entry name" value="Glutathione_S-Trfase_N"/>
</dbReference>
<dbReference type="OrthoDB" id="422574at2759"/>
<dbReference type="PANTHER" id="PTHR44051">
    <property type="entry name" value="GLUTATHIONE S-TRANSFERASE-RELATED"/>
    <property type="match status" value="1"/>
</dbReference>
<dbReference type="InterPro" id="IPR040079">
    <property type="entry name" value="Glutathione_S-Trfase"/>
</dbReference>
<evidence type="ECO:0000259" key="3">
    <source>
        <dbReference type="PROSITE" id="PS50405"/>
    </source>
</evidence>
<dbReference type="InterPro" id="IPR036249">
    <property type="entry name" value="Thioredoxin-like_sf"/>
</dbReference>
<evidence type="ECO:0000313" key="4">
    <source>
        <dbReference type="EMBL" id="KUJ18771.1"/>
    </source>
</evidence>
<dbReference type="SUPFAM" id="SSF47616">
    <property type="entry name" value="GST C-terminal domain-like"/>
    <property type="match status" value="1"/>
</dbReference>
<dbReference type="Pfam" id="PF13410">
    <property type="entry name" value="GST_C_2"/>
    <property type="match status" value="1"/>
</dbReference>
<comment type="similarity">
    <text evidence="1">Belongs to the GST superfamily.</text>
</comment>
<dbReference type="PROSITE" id="PS50404">
    <property type="entry name" value="GST_NTER"/>
    <property type="match status" value="1"/>
</dbReference>
<evidence type="ECO:0000259" key="2">
    <source>
        <dbReference type="PROSITE" id="PS50404"/>
    </source>
</evidence>
<feature type="domain" description="GST N-terminal" evidence="2">
    <location>
        <begin position="17"/>
        <end position="106"/>
    </location>
</feature>
<dbReference type="PANTHER" id="PTHR44051:SF8">
    <property type="entry name" value="GLUTATHIONE S-TRANSFERASE GSTA"/>
    <property type="match status" value="1"/>
</dbReference>
<sequence length="245" mass="28515">MSSQFYHKDTPMEVKDAKGLHLLTTSTPNGKKVQIMLEELKETYGTEYTHTLISIPNNTQKEDWFLRLNPNGRIPILVDNTKSPPFPVMETSAVMLYLLKEFDQKDTFGFKDELERNQCLQWLFFWHGSGQPIEGQLNWFGKLASQKDQFAIDRFKKETLRIFGVLELQLSGKYTDEERDYLSGRGRGKYSVADIAAWPWVSGYNFSGQISEDDMKEFPHLLMWIERIGERSAVKKGIAKSWENW</sequence>
<dbReference type="SUPFAM" id="SSF52833">
    <property type="entry name" value="Thioredoxin-like"/>
    <property type="match status" value="1"/>
</dbReference>
<dbReference type="SFLD" id="SFLDS00019">
    <property type="entry name" value="Glutathione_Transferase_(cytos"/>
    <property type="match status" value="1"/>
</dbReference>
<dbReference type="PROSITE" id="PS50405">
    <property type="entry name" value="GST_CTER"/>
    <property type="match status" value="1"/>
</dbReference>
<dbReference type="InParanoid" id="A0A194XF46"/>
<evidence type="ECO:0000313" key="5">
    <source>
        <dbReference type="Proteomes" id="UP000070700"/>
    </source>
</evidence>
<dbReference type="RefSeq" id="XP_018073126.1">
    <property type="nucleotide sequence ID" value="XM_018217525.1"/>
</dbReference>
<protein>
    <submittedName>
        <fullName evidence="4">Glutathione S-transferase</fullName>
    </submittedName>
</protein>
<dbReference type="GeneID" id="28827251"/>
<dbReference type="SFLD" id="SFLDG00358">
    <property type="entry name" value="Main_(cytGST)"/>
    <property type="match status" value="1"/>
</dbReference>
<gene>
    <name evidence="4" type="ORF">LY89DRAFT_706423</name>
</gene>
<name>A0A194XF46_MOLSC</name>
<proteinExistence type="inferred from homology"/>
<reference evidence="4 5" key="1">
    <citation type="submission" date="2015-10" db="EMBL/GenBank/DDBJ databases">
        <title>Full genome of DAOMC 229536 Phialocephala scopiformis, a fungal endophyte of spruce producing the potent anti-insectan compound rugulosin.</title>
        <authorList>
            <consortium name="DOE Joint Genome Institute"/>
            <person name="Walker A.K."/>
            <person name="Frasz S.L."/>
            <person name="Seifert K.A."/>
            <person name="Miller J.D."/>
            <person name="Mondo S.J."/>
            <person name="Labutti K."/>
            <person name="Lipzen A."/>
            <person name="Dockter R."/>
            <person name="Kennedy M."/>
            <person name="Grigoriev I.V."/>
            <person name="Spatafora J.W."/>
        </authorList>
    </citation>
    <scope>NUCLEOTIDE SEQUENCE [LARGE SCALE GENOMIC DNA]</scope>
    <source>
        <strain evidence="4 5">CBS 120377</strain>
    </source>
</reference>
<dbReference type="InterPro" id="IPR010987">
    <property type="entry name" value="Glutathione-S-Trfase_C-like"/>
</dbReference>
<keyword evidence="4" id="KW-0808">Transferase</keyword>
<dbReference type="GO" id="GO:0016740">
    <property type="term" value="F:transferase activity"/>
    <property type="evidence" value="ECO:0007669"/>
    <property type="project" value="UniProtKB-KW"/>
</dbReference>
<organism evidence="4 5">
    <name type="scientific">Mollisia scopiformis</name>
    <name type="common">Conifer needle endophyte fungus</name>
    <name type="synonym">Phialocephala scopiformis</name>
    <dbReference type="NCBI Taxonomy" id="149040"/>
    <lineage>
        <taxon>Eukaryota</taxon>
        <taxon>Fungi</taxon>
        <taxon>Dikarya</taxon>
        <taxon>Ascomycota</taxon>
        <taxon>Pezizomycotina</taxon>
        <taxon>Leotiomycetes</taxon>
        <taxon>Helotiales</taxon>
        <taxon>Mollisiaceae</taxon>
        <taxon>Mollisia</taxon>
    </lineage>
</organism>
<evidence type="ECO:0000256" key="1">
    <source>
        <dbReference type="ARBA" id="ARBA00007409"/>
    </source>
</evidence>
<dbReference type="STRING" id="149040.A0A194XF46"/>
<accession>A0A194XF46</accession>
<dbReference type="AlphaFoldDB" id="A0A194XF46"/>
<dbReference type="InterPro" id="IPR036282">
    <property type="entry name" value="Glutathione-S-Trfase_C_sf"/>
</dbReference>